<feature type="domain" description="Thiaminase-1 insert" evidence="2">
    <location>
        <begin position="138"/>
        <end position="283"/>
    </location>
</feature>
<proteinExistence type="predicted"/>
<sequence length="396" mass="45035">MKKKIGILMLSLLMMFGMGSTNVYAAQPDETNTTLNVALYGYVPDTERFEKAVQESWEKAEPNVTLNFVNWDCYEEEPTENVDVFVFDAIYLNDYIEKGYLLPLEKNSIEDSEDILDFALNGCTRNNDIYAVPQIICTNLLYYREGDQELANVDTVDELYQVLGDRQSTGTIPNKNEGLLVDMSGGTGKICLYLDGLMDHNKQYTDYYQLPSPTEFNEEVVSGLKHMQLMGGKEQVEYWPEDNDAYIRAKWFKEGYGRAYLGYTEAMSNMGDYTNNLDFKVISYCKEDNIPVFYGDVVGVNSKIDNEKKDAAIKLANVIGNTETMVKAVSPDNNNPYPQYLLPARKSVYQTMGNVYPIYNELYSIVNQPENKLFLLGVSAEEWMNEAKENLAGLLN</sequence>
<gene>
    <name evidence="3" type="primary">bcmE</name>
    <name evidence="3" type="ORF">DWY88_08975</name>
</gene>
<dbReference type="RefSeq" id="WP_118013648.1">
    <property type="nucleotide sequence ID" value="NZ_QRTJ01000015.1"/>
</dbReference>
<name>A0A412C2E0_MEDGN</name>
<dbReference type="Gene3D" id="3.40.190.10">
    <property type="entry name" value="Periplasmic binding protein-like II"/>
    <property type="match status" value="2"/>
</dbReference>
<evidence type="ECO:0000256" key="1">
    <source>
        <dbReference type="SAM" id="SignalP"/>
    </source>
</evidence>
<dbReference type="EMBL" id="QRTJ01000015">
    <property type="protein sequence ID" value="RGQ67355.1"/>
    <property type="molecule type" value="Genomic_DNA"/>
</dbReference>
<dbReference type="InterPro" id="IPR054393">
    <property type="entry name" value="Thiaminase-1_dom"/>
</dbReference>
<organism evidence="3 4">
    <name type="scientific">Mediterraneibacter gnavus</name>
    <name type="common">Ruminococcus gnavus</name>
    <dbReference type="NCBI Taxonomy" id="33038"/>
    <lineage>
        <taxon>Bacteria</taxon>
        <taxon>Bacillati</taxon>
        <taxon>Bacillota</taxon>
        <taxon>Clostridia</taxon>
        <taxon>Lachnospirales</taxon>
        <taxon>Lachnospiraceae</taxon>
        <taxon>Mediterraneibacter</taxon>
    </lineage>
</organism>
<dbReference type="NCBIfam" id="TIGR04541">
    <property type="entry name" value="thiaminase_BcmE"/>
    <property type="match status" value="1"/>
</dbReference>
<evidence type="ECO:0000313" key="4">
    <source>
        <dbReference type="Proteomes" id="UP000286137"/>
    </source>
</evidence>
<dbReference type="InterPro" id="IPR030901">
    <property type="entry name" value="Thiaminase_BcmE"/>
</dbReference>
<protein>
    <submittedName>
        <fullName evidence="3">Thiamine pyridinylase</fullName>
        <ecNumber evidence="3">2.5.1.2</ecNumber>
    </submittedName>
</protein>
<evidence type="ECO:0000313" key="3">
    <source>
        <dbReference type="EMBL" id="RGQ67355.1"/>
    </source>
</evidence>
<comment type="caution">
    <text evidence="3">The sequence shown here is derived from an EMBL/GenBank/DDBJ whole genome shotgun (WGS) entry which is preliminary data.</text>
</comment>
<keyword evidence="1" id="KW-0732">Signal</keyword>
<dbReference type="EC" id="2.5.1.2" evidence="3"/>
<accession>A0A412C2E0</accession>
<dbReference type="Proteomes" id="UP000286137">
    <property type="component" value="Unassembled WGS sequence"/>
</dbReference>
<dbReference type="GO" id="GO:0050332">
    <property type="term" value="F:thiamine pyridinylase activity"/>
    <property type="evidence" value="ECO:0007669"/>
    <property type="project" value="UniProtKB-EC"/>
</dbReference>
<dbReference type="SUPFAM" id="SSF53850">
    <property type="entry name" value="Periplasmic binding protein-like II"/>
    <property type="match status" value="1"/>
</dbReference>
<evidence type="ECO:0000259" key="2">
    <source>
        <dbReference type="Pfam" id="PF22141"/>
    </source>
</evidence>
<reference evidence="3 4" key="1">
    <citation type="submission" date="2018-08" db="EMBL/GenBank/DDBJ databases">
        <title>A genome reference for cultivated species of the human gut microbiota.</title>
        <authorList>
            <person name="Zou Y."/>
            <person name="Xue W."/>
            <person name="Luo G."/>
        </authorList>
    </citation>
    <scope>NUCLEOTIDE SEQUENCE [LARGE SCALE GENOMIC DNA]</scope>
    <source>
        <strain evidence="3 4">AF27-4BH</strain>
    </source>
</reference>
<feature type="signal peptide" evidence="1">
    <location>
        <begin position="1"/>
        <end position="25"/>
    </location>
</feature>
<dbReference type="AlphaFoldDB" id="A0A412C2E0"/>
<feature type="chain" id="PRO_5019102349" evidence="1">
    <location>
        <begin position="26"/>
        <end position="396"/>
    </location>
</feature>
<keyword evidence="3" id="KW-0808">Transferase</keyword>
<dbReference type="Pfam" id="PF22141">
    <property type="entry name" value="Thiaminase-1_dom"/>
    <property type="match status" value="1"/>
</dbReference>